<dbReference type="RefSeq" id="WP_218563829.1">
    <property type="nucleotide sequence ID" value="NZ_UASS01000011.1"/>
</dbReference>
<dbReference type="CDD" id="cd18685">
    <property type="entry name" value="PIN_VapC-like"/>
    <property type="match status" value="1"/>
</dbReference>
<proteinExistence type="predicted"/>
<protein>
    <recommendedName>
        <fullName evidence="3">PIN domain-containing protein</fullName>
    </recommendedName>
</protein>
<gene>
    <name evidence="1" type="ORF">NCTC12022_01425</name>
</gene>
<dbReference type="SUPFAM" id="SSF88723">
    <property type="entry name" value="PIN domain-like"/>
    <property type="match status" value="1"/>
</dbReference>
<dbReference type="InterPro" id="IPR029060">
    <property type="entry name" value="PIN-like_dom_sf"/>
</dbReference>
<evidence type="ECO:0008006" key="3">
    <source>
        <dbReference type="Google" id="ProtNLM"/>
    </source>
</evidence>
<dbReference type="Proteomes" id="UP000251942">
    <property type="component" value="Unassembled WGS sequence"/>
</dbReference>
<evidence type="ECO:0000313" key="1">
    <source>
        <dbReference type="EMBL" id="SPX60693.1"/>
    </source>
</evidence>
<name>A0A2X1SNF2_9GAMM</name>
<sequence length="155" mass="17795">MLLVISDACVLIDIEYGDLTSAMFSLSYQFAVPDTLFAEELEEQHAHLLQFGLICKTMSGDLVAEAYSLHQKYVRPSVNDMLALILAKHEDSQLLTGDKALRDAAKDLNVDVHGTIWLVKQMLEDKKLPLKLHELRFREWKNLAVDYLGKRWRSY</sequence>
<accession>A0A2X1SNF2</accession>
<evidence type="ECO:0000313" key="2">
    <source>
        <dbReference type="Proteomes" id="UP000251942"/>
    </source>
</evidence>
<dbReference type="EMBL" id="UASS01000011">
    <property type="protein sequence ID" value="SPX60693.1"/>
    <property type="molecule type" value="Genomic_DNA"/>
</dbReference>
<dbReference type="Pfam" id="PF11848">
    <property type="entry name" value="DUF3368"/>
    <property type="match status" value="1"/>
</dbReference>
<dbReference type="InterPro" id="IPR021799">
    <property type="entry name" value="PIN-like_prokaryotic"/>
</dbReference>
<organism evidence="1 2">
    <name type="scientific">Legionella feeleii</name>
    <dbReference type="NCBI Taxonomy" id="453"/>
    <lineage>
        <taxon>Bacteria</taxon>
        <taxon>Pseudomonadati</taxon>
        <taxon>Pseudomonadota</taxon>
        <taxon>Gammaproteobacteria</taxon>
        <taxon>Legionellales</taxon>
        <taxon>Legionellaceae</taxon>
        <taxon>Legionella</taxon>
    </lineage>
</organism>
<reference evidence="1 2" key="1">
    <citation type="submission" date="2018-06" db="EMBL/GenBank/DDBJ databases">
        <authorList>
            <consortium name="Pathogen Informatics"/>
            <person name="Doyle S."/>
        </authorList>
    </citation>
    <scope>NUCLEOTIDE SEQUENCE [LARGE SCALE GENOMIC DNA]</scope>
    <source>
        <strain evidence="1 2">NCTC12022</strain>
    </source>
</reference>
<dbReference type="AlphaFoldDB" id="A0A2X1SNF2"/>